<dbReference type="Pfam" id="PF04937">
    <property type="entry name" value="DUF659"/>
    <property type="match status" value="1"/>
</dbReference>
<dbReference type="Proteomes" id="UP000604825">
    <property type="component" value="Unassembled WGS sequence"/>
</dbReference>
<dbReference type="PANTHER" id="PTHR32166">
    <property type="entry name" value="OSJNBA0013A04.12 PROTEIN"/>
    <property type="match status" value="1"/>
</dbReference>
<organism evidence="2 3">
    <name type="scientific">Miscanthus lutarioriparius</name>
    <dbReference type="NCBI Taxonomy" id="422564"/>
    <lineage>
        <taxon>Eukaryota</taxon>
        <taxon>Viridiplantae</taxon>
        <taxon>Streptophyta</taxon>
        <taxon>Embryophyta</taxon>
        <taxon>Tracheophyta</taxon>
        <taxon>Spermatophyta</taxon>
        <taxon>Magnoliopsida</taxon>
        <taxon>Liliopsida</taxon>
        <taxon>Poales</taxon>
        <taxon>Poaceae</taxon>
        <taxon>PACMAD clade</taxon>
        <taxon>Panicoideae</taxon>
        <taxon>Andropogonodae</taxon>
        <taxon>Andropogoneae</taxon>
        <taxon>Saccharinae</taxon>
        <taxon>Miscanthus</taxon>
    </lineage>
</organism>
<evidence type="ECO:0000313" key="2">
    <source>
        <dbReference type="EMBL" id="CAD6225520.1"/>
    </source>
</evidence>
<feature type="domain" description="DUF659" evidence="1">
    <location>
        <begin position="162"/>
        <end position="312"/>
    </location>
</feature>
<dbReference type="EMBL" id="CAJGYO010000004">
    <property type="protein sequence ID" value="CAD6225520.1"/>
    <property type="molecule type" value="Genomic_DNA"/>
</dbReference>
<dbReference type="PANTHER" id="PTHR32166:SF74">
    <property type="entry name" value="OS05G0256350 PROTEIN"/>
    <property type="match status" value="1"/>
</dbReference>
<sequence length="510" mass="58329">MQGGIYWLKQHVAHEGKNVTKCKAGTPEALEAKEKCKKALNDAKRKSGEKTVCELELREEVNVSRVGGGESEEVTCIGSSEPHKLEPIDKWARAIDPKATKSESFTQQKLNKELWKERTHEVHKYIARWVYTHAIPFNACDNDEFKQMVEAIGQFGAGLKPPTQYDLRERLLEEEYARTKSLLQEREAEKLKNGCSIMTDAWSDRKRRSIMNLCTNCADGTSFISSKEMLDVSHTNEVIFELVDKAIEDIGPDNVVQVVTNNASNNMGAKKLLLEKRPQIFWTSCATHTINLMLQEISNMARFKKVIDQAKTFTIFVYGHTRTLECLRYFTEEKEIIRSGVTRFASTFLTLNSIQEKKDQLRKMVVHILHLVDGDVKPSMGFVYGKLLKAKREIKEAFGNNESWFKELINKKEKIKSKKISDVLLSNDTTEAQGFLHENGDDCALVVYRDEEDEMEGTGISWSVIGGAVGVEEQLELCRSARVRQFYEGEEFDSEEEQFDEDKDDYVKPY</sequence>
<dbReference type="InterPro" id="IPR012337">
    <property type="entry name" value="RNaseH-like_sf"/>
</dbReference>
<dbReference type="SUPFAM" id="SSF53098">
    <property type="entry name" value="Ribonuclease H-like"/>
    <property type="match status" value="1"/>
</dbReference>
<dbReference type="InterPro" id="IPR007021">
    <property type="entry name" value="DUF659"/>
</dbReference>
<accession>A0A811NKP8</accession>
<keyword evidence="3" id="KW-1185">Reference proteome</keyword>
<evidence type="ECO:0000313" key="3">
    <source>
        <dbReference type="Proteomes" id="UP000604825"/>
    </source>
</evidence>
<proteinExistence type="predicted"/>
<dbReference type="AlphaFoldDB" id="A0A811NKP8"/>
<reference evidence="2" key="1">
    <citation type="submission" date="2020-10" db="EMBL/GenBank/DDBJ databases">
        <authorList>
            <person name="Han B."/>
            <person name="Lu T."/>
            <person name="Zhao Q."/>
            <person name="Huang X."/>
            <person name="Zhao Y."/>
        </authorList>
    </citation>
    <scope>NUCLEOTIDE SEQUENCE</scope>
</reference>
<protein>
    <recommendedName>
        <fullName evidence="1">DUF659 domain-containing protein</fullName>
    </recommendedName>
</protein>
<comment type="caution">
    <text evidence="2">The sequence shown here is derived from an EMBL/GenBank/DDBJ whole genome shotgun (WGS) entry which is preliminary data.</text>
</comment>
<dbReference type="OrthoDB" id="647388at2759"/>
<evidence type="ECO:0000259" key="1">
    <source>
        <dbReference type="Pfam" id="PF04937"/>
    </source>
</evidence>
<name>A0A811NKP8_9POAL</name>
<gene>
    <name evidence="2" type="ORF">NCGR_LOCUS17536</name>
</gene>